<dbReference type="Gene3D" id="2.120.10.80">
    <property type="entry name" value="Kelch-type beta propeller"/>
    <property type="match status" value="1"/>
</dbReference>
<reference evidence="1 2" key="1">
    <citation type="submission" date="2013-03" db="EMBL/GenBank/DDBJ databases">
        <title>The Genome Sequence of Cladophialophora psammophila CBS 110553.</title>
        <authorList>
            <consortium name="The Broad Institute Genomics Platform"/>
            <person name="Cuomo C."/>
            <person name="de Hoog S."/>
            <person name="Gorbushina A."/>
            <person name="Walker B."/>
            <person name="Young S.K."/>
            <person name="Zeng Q."/>
            <person name="Gargeya S."/>
            <person name="Fitzgerald M."/>
            <person name="Haas B."/>
            <person name="Abouelleil A."/>
            <person name="Allen A.W."/>
            <person name="Alvarado L."/>
            <person name="Arachchi H.M."/>
            <person name="Berlin A.M."/>
            <person name="Chapman S.B."/>
            <person name="Gainer-Dewar J."/>
            <person name="Goldberg J."/>
            <person name="Griggs A."/>
            <person name="Gujja S."/>
            <person name="Hansen M."/>
            <person name="Howarth C."/>
            <person name="Imamovic A."/>
            <person name="Ireland A."/>
            <person name="Larimer J."/>
            <person name="McCowan C."/>
            <person name="Murphy C."/>
            <person name="Pearson M."/>
            <person name="Poon T.W."/>
            <person name="Priest M."/>
            <person name="Roberts A."/>
            <person name="Saif S."/>
            <person name="Shea T."/>
            <person name="Sisk P."/>
            <person name="Sykes S."/>
            <person name="Wortman J."/>
            <person name="Nusbaum C."/>
            <person name="Birren B."/>
        </authorList>
    </citation>
    <scope>NUCLEOTIDE SEQUENCE [LARGE SCALE GENOMIC DNA]</scope>
    <source>
        <strain evidence="1 2">CBS 110553</strain>
    </source>
</reference>
<gene>
    <name evidence="1" type="ORF">A1O5_12976</name>
</gene>
<sequence>MPHRRWPVTWYDDSTGKGYKYGGWAYNSSDWTADLWSYEPGGLTIYWSQEVAPATYGLSFGSNAPWASARAVGISTLYNLGGSIAGGGSLTPNTILSGLVEHFPSSERWSNSTGDVPGSSPYFNQAQAQFAPNFGREGFVIVVGGTNPSGQTFTFEQDASMRDMADIVLYDVSTKKWYVQRATGDIPPPKDRVLYGGKGLIRPEDIRTICTRGYVEYNLRPQLP</sequence>
<dbReference type="OrthoDB" id="10251809at2759"/>
<dbReference type="GeneID" id="19197662"/>
<organism evidence="1 2">
    <name type="scientific">Cladophialophora psammophila CBS 110553</name>
    <dbReference type="NCBI Taxonomy" id="1182543"/>
    <lineage>
        <taxon>Eukaryota</taxon>
        <taxon>Fungi</taxon>
        <taxon>Dikarya</taxon>
        <taxon>Ascomycota</taxon>
        <taxon>Pezizomycotina</taxon>
        <taxon>Eurotiomycetes</taxon>
        <taxon>Chaetothyriomycetidae</taxon>
        <taxon>Chaetothyriales</taxon>
        <taxon>Herpotrichiellaceae</taxon>
        <taxon>Cladophialophora</taxon>
    </lineage>
</organism>
<protein>
    <recommendedName>
        <fullName evidence="3">Kelch repeat protein</fullName>
    </recommendedName>
</protein>
<dbReference type="RefSeq" id="XP_007751735.1">
    <property type="nucleotide sequence ID" value="XM_007753545.1"/>
</dbReference>
<name>W9VDN4_9EURO</name>
<evidence type="ECO:0000313" key="1">
    <source>
        <dbReference type="EMBL" id="EXJ53727.1"/>
    </source>
</evidence>
<accession>W9VDN4</accession>
<evidence type="ECO:0008006" key="3">
    <source>
        <dbReference type="Google" id="ProtNLM"/>
    </source>
</evidence>
<dbReference type="AlphaFoldDB" id="W9VDN4"/>
<dbReference type="EMBL" id="AMGX01000040">
    <property type="protein sequence ID" value="EXJ53727.1"/>
    <property type="molecule type" value="Genomic_DNA"/>
</dbReference>
<dbReference type="Proteomes" id="UP000019471">
    <property type="component" value="Unassembled WGS sequence"/>
</dbReference>
<dbReference type="HOGENOM" id="CLU_1234893_0_0_1"/>
<evidence type="ECO:0000313" key="2">
    <source>
        <dbReference type="Proteomes" id="UP000019471"/>
    </source>
</evidence>
<keyword evidence="2" id="KW-1185">Reference proteome</keyword>
<dbReference type="SUPFAM" id="SSF117281">
    <property type="entry name" value="Kelch motif"/>
    <property type="match status" value="1"/>
</dbReference>
<proteinExistence type="predicted"/>
<dbReference type="InterPro" id="IPR015915">
    <property type="entry name" value="Kelch-typ_b-propeller"/>
</dbReference>
<comment type="caution">
    <text evidence="1">The sequence shown here is derived from an EMBL/GenBank/DDBJ whole genome shotgun (WGS) entry which is preliminary data.</text>
</comment>